<name>A0A219Y9G7_9CAUD</name>
<dbReference type="Proteomes" id="UP000222894">
    <property type="component" value="Genome"/>
</dbReference>
<accession>A0A219Y9G7</accession>
<sequence>MLTDALYGGHFFVSKNVLLLPKTMLVCSQHQQGATYGRRIWT</sequence>
<evidence type="ECO:0000313" key="2">
    <source>
        <dbReference type="Proteomes" id="UP000222894"/>
    </source>
</evidence>
<evidence type="ECO:0000313" key="1">
    <source>
        <dbReference type="EMBL" id="APU00602.1"/>
    </source>
</evidence>
<organism evidence="1 2">
    <name type="scientific">Aeromonas phage 44RR2.8t.2</name>
    <dbReference type="NCBI Taxonomy" id="1932900"/>
    <lineage>
        <taxon>Viruses</taxon>
        <taxon>Duplodnaviria</taxon>
        <taxon>Heunggongvirae</taxon>
        <taxon>Uroviricota</taxon>
        <taxon>Caudoviricetes</taxon>
        <taxon>Pantevenvirales</taxon>
        <taxon>Straboviridae</taxon>
        <taxon>Biquartavirus</taxon>
        <taxon>Biquartavirus 44RR2</taxon>
    </lineage>
</organism>
<reference evidence="1 2" key="1">
    <citation type="journal article" date="2017" name="Sci. Rep.">
        <title>Characterization and diversity of phages infecting Aeromonas salmonicida subsp. salmonicida.</title>
        <authorList>
            <person name="Vincent A.T."/>
            <person name="Paquet V.E."/>
            <person name="Bernatchez A."/>
            <person name="Tremblay D.M."/>
            <person name="Moineau S."/>
            <person name="Charette S.J."/>
        </authorList>
    </citation>
    <scope>NUCLEOTIDE SEQUENCE [LARGE SCALE GENOMIC DNA]</scope>
</reference>
<proteinExistence type="predicted"/>
<protein>
    <submittedName>
        <fullName evidence="1">Uncharacterized protein</fullName>
    </submittedName>
</protein>
<dbReference type="EMBL" id="KY290948">
    <property type="protein sequence ID" value="APU00602.1"/>
    <property type="molecule type" value="Genomic_DNA"/>
</dbReference>